<dbReference type="AlphaFoldDB" id="M4V929"/>
<dbReference type="KEGG" id="bex:A11Q_1507"/>
<gene>
    <name evidence="2" type="ORF">A11Q_1507</name>
</gene>
<feature type="transmembrane region" description="Helical" evidence="1">
    <location>
        <begin position="252"/>
        <end position="274"/>
    </location>
</feature>
<feature type="transmembrane region" description="Helical" evidence="1">
    <location>
        <begin position="92"/>
        <end position="114"/>
    </location>
</feature>
<protein>
    <submittedName>
        <fullName evidence="2">Putative molybdopterin oxidoreductase</fullName>
    </submittedName>
</protein>
<dbReference type="PANTHER" id="PTHR43044:SF1">
    <property type="entry name" value="QUINOL:CYTOCHROME C OXIDOREDUCTASE QUINONE-BINDING SUBUNIT 2"/>
    <property type="match status" value="1"/>
</dbReference>
<keyword evidence="3" id="KW-1185">Reference proteome</keyword>
<dbReference type="RefSeq" id="WP_015470213.1">
    <property type="nucleotide sequence ID" value="NC_020813.1"/>
</dbReference>
<dbReference type="OrthoDB" id="5288679at2"/>
<dbReference type="HOGENOM" id="CLU_042661_1_0_7"/>
<reference evidence="2 3" key="1">
    <citation type="journal article" date="2013" name="ISME J.">
        <title>By their genes ye shall know them: genomic signatures of predatory bacteria.</title>
        <authorList>
            <person name="Pasternak Z."/>
            <person name="Pietrokovski S."/>
            <person name="Rotem O."/>
            <person name="Gophna U."/>
            <person name="Lurie-Weinberger M.N."/>
            <person name="Jurkevitch E."/>
        </authorList>
    </citation>
    <scope>NUCLEOTIDE SEQUENCE [LARGE SCALE GENOMIC DNA]</scope>
    <source>
        <strain evidence="2 3">JSS</strain>
    </source>
</reference>
<keyword evidence="1" id="KW-1133">Transmembrane helix</keyword>
<feature type="transmembrane region" description="Helical" evidence="1">
    <location>
        <begin position="178"/>
        <end position="200"/>
    </location>
</feature>
<feature type="transmembrane region" description="Helical" evidence="1">
    <location>
        <begin position="134"/>
        <end position="151"/>
    </location>
</feature>
<name>M4V929_9BACT</name>
<dbReference type="PATRIC" id="fig|1184267.3.peg.1524"/>
<evidence type="ECO:0000256" key="1">
    <source>
        <dbReference type="SAM" id="Phobius"/>
    </source>
</evidence>
<dbReference type="STRING" id="1184267.A11Q_1507"/>
<feature type="transmembrane region" description="Helical" evidence="1">
    <location>
        <begin position="294"/>
        <end position="314"/>
    </location>
</feature>
<accession>M4V929</accession>
<feature type="transmembrane region" description="Helical" evidence="1">
    <location>
        <begin position="352"/>
        <end position="372"/>
    </location>
</feature>
<proteinExistence type="predicted"/>
<feature type="transmembrane region" description="Helical" evidence="1">
    <location>
        <begin position="20"/>
        <end position="41"/>
    </location>
</feature>
<keyword evidence="1" id="KW-0812">Transmembrane</keyword>
<keyword evidence="1" id="KW-0472">Membrane</keyword>
<dbReference type="EMBL" id="CP003537">
    <property type="protein sequence ID" value="AGH95723.1"/>
    <property type="molecule type" value="Genomic_DNA"/>
</dbReference>
<sequence>MGSSHHSQELKLNKFEAPQALKSATYSFIVLGLITLIIGIFKNPERLWTSYLTAFFFFAALACGAMFFIAFNHVAKAGWSVSVRRFAEAMTSYFPVMLISSLVLIVGFKTLYAWARPEELHHMANSKQIYLQPWFVITRMLIFCLGSWFFAKKIVGNSLKQDANGEHAFTHANLKTSIGYIAFFAIFFTLFSIDLMMSLLPTWFSTIYGIYCFAGALQSAVAALAIIIVWMRNSPWISGYVNEEHQHDVGKFLKGFTVFWAYIAFSQFVLIWYANIPEETEFYILRSLNGWTPISFALLIFRFVVPFLVLLPRASKRNNTILVSTAILVLVMQYVDMYWLVYPNFYDGVPQFGFWEIGIFLGFAGLFLMTMIQFMSKNKLVAVNDPRMHEALKHHVTY</sequence>
<dbReference type="Proteomes" id="UP000012040">
    <property type="component" value="Chromosome"/>
</dbReference>
<organism evidence="2 3">
    <name type="scientific">Pseudobdellovibrio exovorus JSS</name>
    <dbReference type="NCBI Taxonomy" id="1184267"/>
    <lineage>
        <taxon>Bacteria</taxon>
        <taxon>Pseudomonadati</taxon>
        <taxon>Bdellovibrionota</taxon>
        <taxon>Bdellovibrionia</taxon>
        <taxon>Bdellovibrionales</taxon>
        <taxon>Pseudobdellovibrionaceae</taxon>
        <taxon>Pseudobdellovibrio</taxon>
    </lineage>
</organism>
<feature type="transmembrane region" description="Helical" evidence="1">
    <location>
        <begin position="206"/>
        <end position="231"/>
    </location>
</feature>
<evidence type="ECO:0000313" key="3">
    <source>
        <dbReference type="Proteomes" id="UP000012040"/>
    </source>
</evidence>
<feature type="transmembrane region" description="Helical" evidence="1">
    <location>
        <begin position="321"/>
        <end position="340"/>
    </location>
</feature>
<dbReference type="eggNOG" id="COG4531">
    <property type="taxonomic scope" value="Bacteria"/>
</dbReference>
<evidence type="ECO:0000313" key="2">
    <source>
        <dbReference type="EMBL" id="AGH95723.1"/>
    </source>
</evidence>
<dbReference type="PANTHER" id="PTHR43044">
    <property type="match status" value="1"/>
</dbReference>
<feature type="transmembrane region" description="Helical" evidence="1">
    <location>
        <begin position="47"/>
        <end position="71"/>
    </location>
</feature>